<organism evidence="13 14">
    <name type="scientific">Clostridium omnivorum</name>
    <dbReference type="NCBI Taxonomy" id="1604902"/>
    <lineage>
        <taxon>Bacteria</taxon>
        <taxon>Bacillati</taxon>
        <taxon>Bacillota</taxon>
        <taxon>Clostridia</taxon>
        <taxon>Eubacteriales</taxon>
        <taxon>Clostridiaceae</taxon>
        <taxon>Clostridium</taxon>
    </lineage>
</organism>
<dbReference type="PANTHER" id="PTHR32120:SF10">
    <property type="entry name" value="SMALL RIBOSOMAL SUBUNIT BIOGENESIS GTPASE RSGA"/>
    <property type="match status" value="1"/>
</dbReference>
<comment type="similarity">
    <text evidence="10">Belongs to the TRAFAC class YlqF/YawG GTPase family. RsgA subfamily.</text>
</comment>
<dbReference type="InterPro" id="IPR004881">
    <property type="entry name" value="Ribosome_biogen_GTPase_RsgA"/>
</dbReference>
<keyword evidence="3 10" id="KW-0479">Metal-binding</keyword>
<dbReference type="RefSeq" id="WP_264851346.1">
    <property type="nucleotide sequence ID" value="NZ_BRXR01000001.1"/>
</dbReference>
<dbReference type="InterPro" id="IPR027417">
    <property type="entry name" value="P-loop_NTPase"/>
</dbReference>
<dbReference type="CDD" id="cd01854">
    <property type="entry name" value="YjeQ_EngC"/>
    <property type="match status" value="1"/>
</dbReference>
<reference evidence="13 14" key="1">
    <citation type="journal article" date="2024" name="Int. J. Syst. Evol. Microbiol.">
        <title>Clostridium omnivorum sp. nov., isolated from anoxic soil under the treatment of reductive soil disinfestation.</title>
        <authorList>
            <person name="Ueki A."/>
            <person name="Tonouchi A."/>
            <person name="Kaku N."/>
            <person name="Honma S."/>
            <person name="Ueki K."/>
        </authorList>
    </citation>
    <scope>NUCLEOTIDE SEQUENCE [LARGE SCALE GENOMIC DNA]</scope>
    <source>
        <strain evidence="13 14">E14</strain>
    </source>
</reference>
<feature type="binding site" evidence="10">
    <location>
        <begin position="204"/>
        <end position="212"/>
    </location>
    <ligand>
        <name>GTP</name>
        <dbReference type="ChEBI" id="CHEBI:37565"/>
    </ligand>
</feature>
<comment type="function">
    <text evidence="10">One of several proteins that assist in the late maturation steps of the functional core of the 30S ribosomal subunit. Helps release RbfA from mature subunits. May play a role in the assembly of ribosomal proteins into the subunit. Circularly permuted GTPase that catalyzes slow GTP hydrolysis, GTPase activity is stimulated by the 30S ribosomal subunit.</text>
</comment>
<comment type="subcellular location">
    <subcellularLocation>
        <location evidence="10">Cytoplasm</location>
    </subcellularLocation>
</comment>
<evidence type="ECO:0000256" key="4">
    <source>
        <dbReference type="ARBA" id="ARBA00022730"/>
    </source>
</evidence>
<evidence type="ECO:0000256" key="7">
    <source>
        <dbReference type="ARBA" id="ARBA00022833"/>
    </source>
</evidence>
<dbReference type="HAMAP" id="MF_01820">
    <property type="entry name" value="GTPase_RsgA"/>
    <property type="match status" value="1"/>
</dbReference>
<comment type="subunit">
    <text evidence="10">Monomer. Associates with 30S ribosomal subunit, binds 16S rRNA.</text>
</comment>
<comment type="caution">
    <text evidence="13">The sequence shown here is derived from an EMBL/GenBank/DDBJ whole genome shotgun (WGS) entry which is preliminary data.</text>
</comment>
<evidence type="ECO:0000256" key="3">
    <source>
        <dbReference type="ARBA" id="ARBA00022723"/>
    </source>
</evidence>
<keyword evidence="8 10" id="KW-0694">RNA-binding</keyword>
<dbReference type="EMBL" id="BRXR01000001">
    <property type="protein sequence ID" value="GLC32035.1"/>
    <property type="molecule type" value="Genomic_DNA"/>
</dbReference>
<dbReference type="InterPro" id="IPR030378">
    <property type="entry name" value="G_CP_dom"/>
</dbReference>
<dbReference type="Proteomes" id="UP001208567">
    <property type="component" value="Unassembled WGS sequence"/>
</dbReference>
<evidence type="ECO:0000256" key="9">
    <source>
        <dbReference type="ARBA" id="ARBA00023134"/>
    </source>
</evidence>
<feature type="binding site" evidence="10">
    <location>
        <begin position="152"/>
        <end position="155"/>
    </location>
    <ligand>
        <name>GTP</name>
        <dbReference type="ChEBI" id="CHEBI:37565"/>
    </ligand>
</feature>
<dbReference type="PROSITE" id="PS51721">
    <property type="entry name" value="G_CP"/>
    <property type="match status" value="1"/>
</dbReference>
<dbReference type="Gene3D" id="3.40.50.300">
    <property type="entry name" value="P-loop containing nucleotide triphosphate hydrolases"/>
    <property type="match status" value="1"/>
</dbReference>
<dbReference type="EC" id="3.6.1.-" evidence="10"/>
<keyword evidence="5 10" id="KW-0547">Nucleotide-binding</keyword>
<evidence type="ECO:0000256" key="1">
    <source>
        <dbReference type="ARBA" id="ARBA00022490"/>
    </source>
</evidence>
<dbReference type="NCBIfam" id="TIGR00157">
    <property type="entry name" value="ribosome small subunit-dependent GTPase A"/>
    <property type="match status" value="1"/>
</dbReference>
<feature type="binding site" evidence="10">
    <location>
        <position position="297"/>
    </location>
    <ligand>
        <name>Zn(2+)</name>
        <dbReference type="ChEBI" id="CHEBI:29105"/>
    </ligand>
</feature>
<dbReference type="InterPro" id="IPR010914">
    <property type="entry name" value="RsgA_GTPase_dom"/>
</dbReference>
<keyword evidence="6 10" id="KW-0378">Hydrolase</keyword>
<evidence type="ECO:0000256" key="8">
    <source>
        <dbReference type="ARBA" id="ARBA00022884"/>
    </source>
</evidence>
<evidence type="ECO:0000256" key="5">
    <source>
        <dbReference type="ARBA" id="ARBA00022741"/>
    </source>
</evidence>
<name>A0ABQ5NAG5_9CLOT</name>
<keyword evidence="2 10" id="KW-0690">Ribosome biogenesis</keyword>
<evidence type="ECO:0000259" key="12">
    <source>
        <dbReference type="PROSITE" id="PS51721"/>
    </source>
</evidence>
<evidence type="ECO:0000259" key="11">
    <source>
        <dbReference type="PROSITE" id="PS50936"/>
    </source>
</evidence>
<feature type="binding site" evidence="10">
    <location>
        <position position="284"/>
    </location>
    <ligand>
        <name>Zn(2+)</name>
        <dbReference type="ChEBI" id="CHEBI:29105"/>
    </ligand>
</feature>
<evidence type="ECO:0000256" key="10">
    <source>
        <dbReference type="HAMAP-Rule" id="MF_01820"/>
    </source>
</evidence>
<sequence length="351" mass="39294">MDYSTLVNLGFDNSLNKYLNNLEEERIIGRVVSVYKNLYKIHTSIGEVFGTLSGKVSHSIENKSQCPAVGDWVVISKIISTEERAVIYDILPRKSKFSRKECGNSPEEQIIAANIDICFICMSLNLNFNLRRLERYITMAYESGAAPVILLTKADICDDIDNLLSEVEAVSPGIPIHILSVVSGFGLEELKKYLFQGKTAVFIGSSGVGKSSLINVLIGNEFQSTNEIGNDDKGRHTTTNRELFMLPEGGIVIDTPGMREFHILDSEEGFDSTFTDIENLAADCKFSNCSHVSEPDCAVKRAIETGILSLDRFNNYIKLKKELEFIAKKRAKEIEQLNKKQTKKTSKKYKH</sequence>
<feature type="domain" description="EngC GTPase" evidence="11">
    <location>
        <begin position="113"/>
        <end position="259"/>
    </location>
</feature>
<keyword evidence="1 10" id="KW-0963">Cytoplasm</keyword>
<keyword evidence="9 10" id="KW-0342">GTP-binding</keyword>
<keyword evidence="7 10" id="KW-0862">Zinc</keyword>
<feature type="binding site" evidence="10">
    <location>
        <position position="289"/>
    </location>
    <ligand>
        <name>Zn(2+)</name>
        <dbReference type="ChEBI" id="CHEBI:29105"/>
    </ligand>
</feature>
<feature type="domain" description="CP-type G" evidence="12">
    <location>
        <begin position="107"/>
        <end position="261"/>
    </location>
</feature>
<dbReference type="Gene3D" id="1.10.40.50">
    <property type="entry name" value="Probable gtpase engc, domain 3"/>
    <property type="match status" value="1"/>
</dbReference>
<protein>
    <recommendedName>
        <fullName evidence="10">Small ribosomal subunit biogenesis GTPase RsgA</fullName>
        <ecNumber evidence="10">3.6.1.-</ecNumber>
    </recommendedName>
</protein>
<keyword evidence="14" id="KW-1185">Reference proteome</keyword>
<evidence type="ECO:0000256" key="6">
    <source>
        <dbReference type="ARBA" id="ARBA00022801"/>
    </source>
</evidence>
<keyword evidence="4 10" id="KW-0699">rRNA-binding</keyword>
<proteinExistence type="inferred from homology"/>
<dbReference type="Pfam" id="PF03193">
    <property type="entry name" value="RsgA_GTPase"/>
    <property type="match status" value="1"/>
</dbReference>
<comment type="cofactor">
    <cofactor evidence="10">
        <name>Zn(2+)</name>
        <dbReference type="ChEBI" id="CHEBI:29105"/>
    </cofactor>
    <text evidence="10">Binds 1 zinc ion per subunit.</text>
</comment>
<gene>
    <name evidence="13" type="primary">yloQ</name>
    <name evidence="10" type="synonym">rsgA</name>
    <name evidence="13" type="ORF">bsdE14_34450</name>
</gene>
<dbReference type="PROSITE" id="PS50936">
    <property type="entry name" value="ENGC_GTPASE"/>
    <property type="match status" value="1"/>
</dbReference>
<accession>A0ABQ5NAG5</accession>
<evidence type="ECO:0000256" key="2">
    <source>
        <dbReference type="ARBA" id="ARBA00022517"/>
    </source>
</evidence>
<evidence type="ECO:0000313" key="14">
    <source>
        <dbReference type="Proteomes" id="UP001208567"/>
    </source>
</evidence>
<feature type="binding site" evidence="10">
    <location>
        <position position="291"/>
    </location>
    <ligand>
        <name>Zn(2+)</name>
        <dbReference type="ChEBI" id="CHEBI:29105"/>
    </ligand>
</feature>
<dbReference type="SUPFAM" id="SSF52540">
    <property type="entry name" value="P-loop containing nucleoside triphosphate hydrolases"/>
    <property type="match status" value="1"/>
</dbReference>
<evidence type="ECO:0000313" key="13">
    <source>
        <dbReference type="EMBL" id="GLC32035.1"/>
    </source>
</evidence>
<dbReference type="PANTHER" id="PTHR32120">
    <property type="entry name" value="SMALL RIBOSOMAL SUBUNIT BIOGENESIS GTPASE RSGA"/>
    <property type="match status" value="1"/>
</dbReference>